<gene>
    <name evidence="1" type="ORF">K0M31_003667</name>
</gene>
<protein>
    <submittedName>
        <fullName evidence="1">Uncharacterized protein</fullName>
    </submittedName>
</protein>
<dbReference type="AlphaFoldDB" id="A0AA40FXC0"/>
<proteinExistence type="predicted"/>
<name>A0AA40FXC0_9HYME</name>
<accession>A0AA40FXC0</accession>
<sequence length="142" mass="16466">MKVVETTSLWEMLRSEKRKKLIPPIGRKMSKNKCQMIRQCVQLTTNAISWNNRKTIYELRTGGFMNAAETNATLEETDRGAARQVNLLSRWWPNVVEVSQGRHRHLRQIFQPLVGGWQFLQECFAERFALDGSTRLDRGCGL</sequence>
<evidence type="ECO:0000313" key="1">
    <source>
        <dbReference type="EMBL" id="KAK1127119.1"/>
    </source>
</evidence>
<keyword evidence="2" id="KW-1185">Reference proteome</keyword>
<comment type="caution">
    <text evidence="1">The sequence shown here is derived from an EMBL/GenBank/DDBJ whole genome shotgun (WGS) entry which is preliminary data.</text>
</comment>
<dbReference type="Proteomes" id="UP001177670">
    <property type="component" value="Unassembled WGS sequence"/>
</dbReference>
<organism evidence="1 2">
    <name type="scientific">Melipona bicolor</name>
    <dbReference type="NCBI Taxonomy" id="60889"/>
    <lineage>
        <taxon>Eukaryota</taxon>
        <taxon>Metazoa</taxon>
        <taxon>Ecdysozoa</taxon>
        <taxon>Arthropoda</taxon>
        <taxon>Hexapoda</taxon>
        <taxon>Insecta</taxon>
        <taxon>Pterygota</taxon>
        <taxon>Neoptera</taxon>
        <taxon>Endopterygota</taxon>
        <taxon>Hymenoptera</taxon>
        <taxon>Apocrita</taxon>
        <taxon>Aculeata</taxon>
        <taxon>Apoidea</taxon>
        <taxon>Anthophila</taxon>
        <taxon>Apidae</taxon>
        <taxon>Melipona</taxon>
    </lineage>
</organism>
<dbReference type="EMBL" id="JAHYIQ010000012">
    <property type="protein sequence ID" value="KAK1127119.1"/>
    <property type="molecule type" value="Genomic_DNA"/>
</dbReference>
<evidence type="ECO:0000313" key="2">
    <source>
        <dbReference type="Proteomes" id="UP001177670"/>
    </source>
</evidence>
<reference evidence="1" key="1">
    <citation type="submission" date="2021-10" db="EMBL/GenBank/DDBJ databases">
        <title>Melipona bicolor Genome sequencing and assembly.</title>
        <authorList>
            <person name="Araujo N.S."/>
            <person name="Arias M.C."/>
        </authorList>
    </citation>
    <scope>NUCLEOTIDE SEQUENCE</scope>
    <source>
        <strain evidence="1">USP_2M_L1-L4_2017</strain>
        <tissue evidence="1">Whole body</tissue>
    </source>
</reference>